<sequence length="249" mass="29491">MYYIVFDLEFNQDFSSFHEQNTIIERSKYPFEIIQIGAIKLDLGFNTIAVFNRFVKPTIYSKVNSFITELTSITTEQLLLEDPFFEVYNAYIEFIGNTESIFCIWGMSDIKELFKSANYYKLDLKSLPKMFINLQPYVSKHLGISQKKLLSLQNAIEVLNIPITYSFHNALYDAYYTAEIFKKIYTSSIQPKIYDPSYIKIKPARRKKQIDYDSLIQQFRKMYGRNMTEEEQQIIKLAYKMGKTHQFLK</sequence>
<evidence type="ECO:0000313" key="5">
    <source>
        <dbReference type="EMBL" id="MCQ4921983.1"/>
    </source>
</evidence>
<dbReference type="Gene3D" id="3.30.420.10">
    <property type="entry name" value="Ribonuclease H-like superfamily/Ribonuclease H"/>
    <property type="match status" value="1"/>
</dbReference>
<dbReference type="InterPro" id="IPR013520">
    <property type="entry name" value="Ribonucl_H"/>
</dbReference>
<dbReference type="CDD" id="cd06133">
    <property type="entry name" value="ERI-1_3'hExo_like"/>
    <property type="match status" value="1"/>
</dbReference>
<dbReference type="InterPro" id="IPR036397">
    <property type="entry name" value="RNaseH_sf"/>
</dbReference>
<dbReference type="Proteomes" id="UP001524478">
    <property type="component" value="Unassembled WGS sequence"/>
</dbReference>
<evidence type="ECO:0000259" key="4">
    <source>
        <dbReference type="SMART" id="SM00479"/>
    </source>
</evidence>
<comment type="caution">
    <text evidence="5">The sequence shown here is derived from an EMBL/GenBank/DDBJ whole genome shotgun (WGS) entry which is preliminary data.</text>
</comment>
<dbReference type="EMBL" id="JANGAC010000002">
    <property type="protein sequence ID" value="MCQ4921983.1"/>
    <property type="molecule type" value="Genomic_DNA"/>
</dbReference>
<feature type="domain" description="Exonuclease" evidence="4">
    <location>
        <begin position="2"/>
        <end position="190"/>
    </location>
</feature>
<protein>
    <submittedName>
        <fullName evidence="5">Exonuclease domain-containing protein</fullName>
    </submittedName>
</protein>
<dbReference type="InterPro" id="IPR012337">
    <property type="entry name" value="RNaseH-like_sf"/>
</dbReference>
<evidence type="ECO:0000256" key="3">
    <source>
        <dbReference type="ARBA" id="ARBA00022839"/>
    </source>
</evidence>
<dbReference type="InterPro" id="IPR047201">
    <property type="entry name" value="ERI-1_3'hExo-like"/>
</dbReference>
<evidence type="ECO:0000313" key="6">
    <source>
        <dbReference type="Proteomes" id="UP001524478"/>
    </source>
</evidence>
<dbReference type="PANTHER" id="PTHR23044">
    <property type="entry name" value="3'-5' EXONUCLEASE ERI1-RELATED"/>
    <property type="match status" value="1"/>
</dbReference>
<evidence type="ECO:0000256" key="1">
    <source>
        <dbReference type="ARBA" id="ARBA00022722"/>
    </source>
</evidence>
<keyword evidence="6" id="KW-1185">Reference proteome</keyword>
<evidence type="ECO:0000256" key="2">
    <source>
        <dbReference type="ARBA" id="ARBA00022801"/>
    </source>
</evidence>
<dbReference type="GO" id="GO:0004527">
    <property type="term" value="F:exonuclease activity"/>
    <property type="evidence" value="ECO:0007669"/>
    <property type="project" value="UniProtKB-KW"/>
</dbReference>
<dbReference type="SUPFAM" id="SSF53098">
    <property type="entry name" value="Ribonuclease H-like"/>
    <property type="match status" value="1"/>
</dbReference>
<dbReference type="InterPro" id="IPR051274">
    <property type="entry name" value="3-5_Exoribonuclease"/>
</dbReference>
<organism evidence="5 6">
    <name type="scientific">Tissierella carlieri</name>
    <dbReference type="NCBI Taxonomy" id="689904"/>
    <lineage>
        <taxon>Bacteria</taxon>
        <taxon>Bacillati</taxon>
        <taxon>Bacillota</taxon>
        <taxon>Tissierellia</taxon>
        <taxon>Tissierellales</taxon>
        <taxon>Tissierellaceae</taxon>
        <taxon>Tissierella</taxon>
    </lineage>
</organism>
<gene>
    <name evidence="5" type="ORF">NE686_02700</name>
</gene>
<dbReference type="PANTHER" id="PTHR23044:SF61">
    <property type="entry name" value="3'-5' EXORIBONUCLEASE 1-RELATED"/>
    <property type="match status" value="1"/>
</dbReference>
<keyword evidence="1" id="KW-0540">Nuclease</keyword>
<dbReference type="SMART" id="SM00479">
    <property type="entry name" value="EXOIII"/>
    <property type="match status" value="1"/>
</dbReference>
<proteinExistence type="predicted"/>
<name>A0ABT1S685_9FIRM</name>
<dbReference type="Pfam" id="PF00929">
    <property type="entry name" value="RNase_T"/>
    <property type="match status" value="1"/>
</dbReference>
<keyword evidence="3 5" id="KW-0269">Exonuclease</keyword>
<reference evidence="5 6" key="1">
    <citation type="submission" date="2022-06" db="EMBL/GenBank/DDBJ databases">
        <title>Isolation of gut microbiota from human fecal samples.</title>
        <authorList>
            <person name="Pamer E.G."/>
            <person name="Barat B."/>
            <person name="Waligurski E."/>
            <person name="Medina S."/>
            <person name="Paddock L."/>
            <person name="Mostad J."/>
        </authorList>
    </citation>
    <scope>NUCLEOTIDE SEQUENCE [LARGE SCALE GENOMIC DNA]</scope>
    <source>
        <strain evidence="5 6">DFI.7.95</strain>
    </source>
</reference>
<accession>A0ABT1S685</accession>
<dbReference type="RefSeq" id="WP_256310330.1">
    <property type="nucleotide sequence ID" value="NZ_JANGAC010000002.1"/>
</dbReference>
<keyword evidence="2" id="KW-0378">Hydrolase</keyword>